<gene>
    <name evidence="4" type="ORF">ACFQGB_09995</name>
</gene>
<dbReference type="EMBL" id="JBHSXN010000002">
    <property type="protein sequence ID" value="MFC6953194.1"/>
    <property type="molecule type" value="Genomic_DNA"/>
</dbReference>
<comment type="caution">
    <text evidence="4">The sequence shown here is derived from an EMBL/GenBank/DDBJ whole genome shotgun (WGS) entry which is preliminary data.</text>
</comment>
<dbReference type="Pfam" id="PF00326">
    <property type="entry name" value="Peptidase_S9"/>
    <property type="match status" value="1"/>
</dbReference>
<dbReference type="Gene3D" id="2.120.10.30">
    <property type="entry name" value="TolB, C-terminal domain"/>
    <property type="match status" value="3"/>
</dbReference>
<feature type="domain" description="Peptidase S9A N-terminal" evidence="3">
    <location>
        <begin position="20"/>
        <end position="187"/>
    </location>
</feature>
<evidence type="ECO:0000313" key="5">
    <source>
        <dbReference type="Proteomes" id="UP001596395"/>
    </source>
</evidence>
<dbReference type="AlphaFoldDB" id="A0ABD5VCM7"/>
<dbReference type="GO" id="GO:0008233">
    <property type="term" value="F:peptidase activity"/>
    <property type="evidence" value="ECO:0007669"/>
    <property type="project" value="UniProtKB-ARBA"/>
</dbReference>
<dbReference type="SUPFAM" id="SSF82171">
    <property type="entry name" value="DPP6 N-terminal domain-like"/>
    <property type="match status" value="1"/>
</dbReference>
<keyword evidence="5" id="KW-1185">Reference proteome</keyword>
<dbReference type="RefSeq" id="WP_336350157.1">
    <property type="nucleotide sequence ID" value="NZ_JAZAQL010000002.1"/>
</dbReference>
<reference evidence="4 5" key="1">
    <citation type="journal article" date="2019" name="Int. J. Syst. Evol. Microbiol.">
        <title>The Global Catalogue of Microorganisms (GCM) 10K type strain sequencing project: providing services to taxonomists for standard genome sequencing and annotation.</title>
        <authorList>
            <consortium name="The Broad Institute Genomics Platform"/>
            <consortium name="The Broad Institute Genome Sequencing Center for Infectious Disease"/>
            <person name="Wu L."/>
            <person name="Ma J."/>
        </authorList>
    </citation>
    <scope>NUCLEOTIDE SEQUENCE [LARGE SCALE GENOMIC DNA]</scope>
    <source>
        <strain evidence="4 5">GX26</strain>
    </source>
</reference>
<evidence type="ECO:0000259" key="3">
    <source>
        <dbReference type="Pfam" id="PF02897"/>
    </source>
</evidence>
<accession>A0ABD5VCM7</accession>
<sequence length="646" mass="71515">MEAPADTDVLEALASLPTLAHPTVSPDGTEVAFYYDDTGRNELHVLDLETGDREQWSDGEVPRNARWFVEWAADGDSIYFHLDENGDEQNDVHRITRDGDVEPVVEMDGQVMLHDIGDDGETLLVGSSRDGQMNVYRHDLASGETTKLTDYDRAVWGSELSPDGDRIAYSTNETDDYDNKDVYVASVAQSATGSRPGADDDVDGSNARNLEIGDVGAEASPVDWGPDGDRLLVTDNTPDLARVGVYDLDTDDVTWYGSGEFEESGQFFTEDGERIVATRDRDAVTMPVVYDVDTGESEEFDLPDGVAGFGMAGDASIAADRVTVTHTTPTTRSELLAYDLDSGETETLVEPEYGPFEPDDFADAEYLTVESDGIPETTQEAVPHDPYETFDIGALLYDSGERPSPLIVNPHGGPRHRDTKSFDLYTQVLASMGFSVLKVNYRGSTGRGREFVEELIDDWGGAEQGDVATAAEHVLDERDWLDDDHVVVFGGSYGGYSAYWQAVQYPDLYDASVAWIGLTDLEDMYENTMPHFKTELMEKYLGTPEDNPALYRERSPVEYVENVDAPMFLVHGVNDRRVPVSQARIFRDALDDAGYDAGEDGDYEYEELGEEGHASSDQDQKLRMFRLLEDFLDRRIGTRVDAPADD</sequence>
<name>A0ABD5VCM7_9EURY</name>
<organism evidence="4 5">
    <name type="scientific">Halorubellus litoreus</name>
    <dbReference type="NCBI Taxonomy" id="755308"/>
    <lineage>
        <taxon>Archaea</taxon>
        <taxon>Methanobacteriati</taxon>
        <taxon>Methanobacteriota</taxon>
        <taxon>Stenosarchaea group</taxon>
        <taxon>Halobacteria</taxon>
        <taxon>Halobacteriales</taxon>
        <taxon>Halorubellaceae</taxon>
        <taxon>Halorubellus</taxon>
    </lineage>
</organism>
<evidence type="ECO:0000259" key="2">
    <source>
        <dbReference type="Pfam" id="PF00326"/>
    </source>
</evidence>
<protein>
    <submittedName>
        <fullName evidence="4">Prolyl oligopeptidase family serine peptidase</fullName>
    </submittedName>
</protein>
<dbReference type="InterPro" id="IPR023302">
    <property type="entry name" value="Pept_S9A_N"/>
</dbReference>
<evidence type="ECO:0000256" key="1">
    <source>
        <dbReference type="ARBA" id="ARBA00022801"/>
    </source>
</evidence>
<dbReference type="SUPFAM" id="SSF53474">
    <property type="entry name" value="alpha/beta-Hydrolases"/>
    <property type="match status" value="1"/>
</dbReference>
<keyword evidence="1" id="KW-0378">Hydrolase</keyword>
<dbReference type="Proteomes" id="UP001596395">
    <property type="component" value="Unassembled WGS sequence"/>
</dbReference>
<dbReference type="Pfam" id="PF02897">
    <property type="entry name" value="Peptidase_S9_N"/>
    <property type="match status" value="1"/>
</dbReference>
<dbReference type="PANTHER" id="PTHR42776:SF27">
    <property type="entry name" value="DIPEPTIDYL PEPTIDASE FAMILY MEMBER 6"/>
    <property type="match status" value="1"/>
</dbReference>
<proteinExistence type="predicted"/>
<dbReference type="InterPro" id="IPR029058">
    <property type="entry name" value="AB_hydrolase_fold"/>
</dbReference>
<dbReference type="Gene3D" id="3.40.50.1820">
    <property type="entry name" value="alpha/beta hydrolase"/>
    <property type="match status" value="1"/>
</dbReference>
<feature type="domain" description="Peptidase S9 prolyl oligopeptidase catalytic" evidence="2">
    <location>
        <begin position="421"/>
        <end position="637"/>
    </location>
</feature>
<dbReference type="InterPro" id="IPR011042">
    <property type="entry name" value="6-blade_b-propeller_TolB-like"/>
</dbReference>
<dbReference type="InterPro" id="IPR001375">
    <property type="entry name" value="Peptidase_S9_cat"/>
</dbReference>
<dbReference type="PANTHER" id="PTHR42776">
    <property type="entry name" value="SERINE PEPTIDASE S9 FAMILY MEMBER"/>
    <property type="match status" value="1"/>
</dbReference>
<evidence type="ECO:0000313" key="4">
    <source>
        <dbReference type="EMBL" id="MFC6953194.1"/>
    </source>
</evidence>